<sequence>MKIKLQQLARQNGQHAAIKAKRVAIILTLPVRDAVSQRWLKMEALRVAKTVEYHLRQANLIGQLIERMDEKIRLQHQYPDRAFKINLPYAPN</sequence>
<accession>A0A2S9H3H7</accession>
<evidence type="ECO:0000313" key="1">
    <source>
        <dbReference type="EMBL" id="PRC94521.1"/>
    </source>
</evidence>
<dbReference type="OrthoDB" id="9181867at2"/>
<dbReference type="AlphaFoldDB" id="A0A2S9H3H7"/>
<protein>
    <submittedName>
        <fullName evidence="1">Uncharacterized protein</fullName>
    </submittedName>
</protein>
<organism evidence="1 2">
    <name type="scientific">Solimicrobium silvestre</name>
    <dbReference type="NCBI Taxonomy" id="2099400"/>
    <lineage>
        <taxon>Bacteria</taxon>
        <taxon>Pseudomonadati</taxon>
        <taxon>Pseudomonadota</taxon>
        <taxon>Betaproteobacteria</taxon>
        <taxon>Burkholderiales</taxon>
        <taxon>Oxalobacteraceae</taxon>
        <taxon>Solimicrobium</taxon>
    </lineage>
</organism>
<keyword evidence="2" id="KW-1185">Reference proteome</keyword>
<name>A0A2S9H3H7_9BURK</name>
<dbReference type="EMBL" id="PUGF01000002">
    <property type="protein sequence ID" value="PRC94521.1"/>
    <property type="molecule type" value="Genomic_DNA"/>
</dbReference>
<dbReference type="RefSeq" id="WP_133166842.1">
    <property type="nucleotide sequence ID" value="NZ_PUGF01000002.1"/>
</dbReference>
<dbReference type="Proteomes" id="UP000237839">
    <property type="component" value="Unassembled WGS sequence"/>
</dbReference>
<gene>
    <name evidence="1" type="ORF">S2091_0524</name>
</gene>
<evidence type="ECO:0000313" key="2">
    <source>
        <dbReference type="Proteomes" id="UP000237839"/>
    </source>
</evidence>
<reference evidence="1 2" key="1">
    <citation type="submission" date="2018-02" db="EMBL/GenBank/DDBJ databases">
        <title>Solimicrobium silvestre gen. nov., sp. nov., isolated from alpine forest soil.</title>
        <authorList>
            <person name="Margesin R."/>
            <person name="Albuquerque L."/>
            <person name="Zhang D.-C."/>
            <person name="Froufe H.J.C."/>
            <person name="Severino R."/>
            <person name="Roxo I."/>
            <person name="Egas C."/>
            <person name="Da Costa M.S."/>
        </authorList>
    </citation>
    <scope>NUCLEOTIDE SEQUENCE [LARGE SCALE GENOMIC DNA]</scope>
    <source>
        <strain evidence="1 2">S20-91</strain>
    </source>
</reference>
<proteinExistence type="predicted"/>
<comment type="caution">
    <text evidence="1">The sequence shown here is derived from an EMBL/GenBank/DDBJ whole genome shotgun (WGS) entry which is preliminary data.</text>
</comment>